<accession>A0A433T8D2</accession>
<dbReference type="InterPro" id="IPR029619">
    <property type="entry name" value="FAM81"/>
</dbReference>
<feature type="non-terminal residue" evidence="3">
    <location>
        <position position="273"/>
    </location>
</feature>
<evidence type="ECO:0000313" key="3">
    <source>
        <dbReference type="EMBL" id="RUS77833.1"/>
    </source>
</evidence>
<comment type="caution">
    <text evidence="3">The sequence shown here is derived from an EMBL/GenBank/DDBJ whole genome shotgun (WGS) entry which is preliminary data.</text>
</comment>
<dbReference type="OrthoDB" id="10014002at2759"/>
<gene>
    <name evidence="3" type="ORF">EGW08_014407</name>
</gene>
<dbReference type="PANTHER" id="PTHR22420:SF4">
    <property type="entry name" value="PROTEIN FAM81A"/>
    <property type="match status" value="1"/>
</dbReference>
<dbReference type="Proteomes" id="UP000271974">
    <property type="component" value="Unassembled WGS sequence"/>
</dbReference>
<keyword evidence="4" id="KW-1185">Reference proteome</keyword>
<organism evidence="3 4">
    <name type="scientific">Elysia chlorotica</name>
    <name type="common">Eastern emerald elysia</name>
    <name type="synonym">Sea slug</name>
    <dbReference type="NCBI Taxonomy" id="188477"/>
    <lineage>
        <taxon>Eukaryota</taxon>
        <taxon>Metazoa</taxon>
        <taxon>Spiralia</taxon>
        <taxon>Lophotrochozoa</taxon>
        <taxon>Mollusca</taxon>
        <taxon>Gastropoda</taxon>
        <taxon>Heterobranchia</taxon>
        <taxon>Euthyneura</taxon>
        <taxon>Panpulmonata</taxon>
        <taxon>Sacoglossa</taxon>
        <taxon>Placobranchoidea</taxon>
        <taxon>Plakobranchidae</taxon>
        <taxon>Elysia</taxon>
    </lineage>
</organism>
<evidence type="ECO:0000256" key="2">
    <source>
        <dbReference type="ARBA" id="ARBA00046344"/>
    </source>
</evidence>
<dbReference type="AlphaFoldDB" id="A0A433T8D2"/>
<evidence type="ECO:0000256" key="1">
    <source>
        <dbReference type="ARBA" id="ARBA00023054"/>
    </source>
</evidence>
<reference evidence="3 4" key="1">
    <citation type="submission" date="2019-01" db="EMBL/GenBank/DDBJ databases">
        <title>A draft genome assembly of the solar-powered sea slug Elysia chlorotica.</title>
        <authorList>
            <person name="Cai H."/>
            <person name="Li Q."/>
            <person name="Fang X."/>
            <person name="Li J."/>
            <person name="Curtis N.E."/>
            <person name="Altenburger A."/>
            <person name="Shibata T."/>
            <person name="Feng M."/>
            <person name="Maeda T."/>
            <person name="Schwartz J.A."/>
            <person name="Shigenobu S."/>
            <person name="Lundholm N."/>
            <person name="Nishiyama T."/>
            <person name="Yang H."/>
            <person name="Hasebe M."/>
            <person name="Li S."/>
            <person name="Pierce S.K."/>
            <person name="Wang J."/>
        </authorList>
    </citation>
    <scope>NUCLEOTIDE SEQUENCE [LARGE SCALE GENOMIC DNA]</scope>
    <source>
        <strain evidence="3">EC2010</strain>
        <tissue evidence="3">Whole organism of an adult</tissue>
    </source>
</reference>
<dbReference type="PANTHER" id="PTHR22420">
    <property type="entry name" value="PROTEIN FAM81A"/>
    <property type="match status" value="1"/>
</dbReference>
<protein>
    <submittedName>
        <fullName evidence="3">Uncharacterized protein</fullName>
    </submittedName>
</protein>
<sequence length="273" mass="30890">MALRRYNNLPSLRAPYDTTHEYNAISVGSPRTLDREPVVDSRQVAEIVPVPFRSDLPSRIEHIEDRLSMQERNTQALIDRAFKIKEDVIDSLNFTQGTWNEEKQARGLLQEHIRTITACVNKLNGDIATLEASIKARDTAHVTTNSAVKNLEVHHVQSLTDLRGRVVRCDSSISKLMTLSKSTILKLNPFLQLVTLNGHIERNSGESRMKLQHLEGDTNTQMSMIDAKTRQMIEELRSSLQSIQSSSDVEREKTEQRLLAAIEKGEANHDLTV</sequence>
<name>A0A433T8D2_ELYCH</name>
<evidence type="ECO:0000313" key="4">
    <source>
        <dbReference type="Proteomes" id="UP000271974"/>
    </source>
</evidence>
<keyword evidence="1" id="KW-0175">Coiled coil</keyword>
<proteinExistence type="inferred from homology"/>
<comment type="similarity">
    <text evidence="2">Belongs to the FAM81 family.</text>
</comment>
<dbReference type="EMBL" id="RQTK01000548">
    <property type="protein sequence ID" value="RUS77833.1"/>
    <property type="molecule type" value="Genomic_DNA"/>
</dbReference>